<organism evidence="2 3">
    <name type="scientific">Streptomyces tsukubensis</name>
    <dbReference type="NCBI Taxonomy" id="83656"/>
    <lineage>
        <taxon>Bacteria</taxon>
        <taxon>Bacillati</taxon>
        <taxon>Actinomycetota</taxon>
        <taxon>Actinomycetes</taxon>
        <taxon>Kitasatosporales</taxon>
        <taxon>Streptomycetaceae</taxon>
        <taxon>Streptomyces</taxon>
    </lineage>
</organism>
<evidence type="ECO:0000313" key="2">
    <source>
        <dbReference type="EMBL" id="OON74749.1"/>
    </source>
</evidence>
<dbReference type="STRING" id="83656.B1H18_24590"/>
<dbReference type="EMBL" id="MVFC01000026">
    <property type="protein sequence ID" value="OON74749.1"/>
    <property type="molecule type" value="Genomic_DNA"/>
</dbReference>
<sequence>MDAELAALAAAGATTLVQQMATETWAQARGRVAAFFARRGGAEPGGAEDELEASRDELTAPGQDEETAADIRSELHDQWRNRLRRTLRADPAAAEELRALLDELAPPSPSGRVGHVYNTISGGEYRGTVIQAGSIGSADLRGGSPEAGQDGGRRTP</sequence>
<keyword evidence="3" id="KW-1185">Reference proteome</keyword>
<feature type="region of interest" description="Disordered" evidence="1">
    <location>
        <begin position="39"/>
        <end position="69"/>
    </location>
</feature>
<evidence type="ECO:0000313" key="3">
    <source>
        <dbReference type="Proteomes" id="UP000190539"/>
    </source>
</evidence>
<dbReference type="AlphaFoldDB" id="A0A1V4A4H1"/>
<protein>
    <submittedName>
        <fullName evidence="2">Uncharacterized protein</fullName>
    </submittedName>
</protein>
<gene>
    <name evidence="2" type="ORF">B1H18_24590</name>
</gene>
<proteinExistence type="predicted"/>
<dbReference type="OrthoDB" id="3870696at2"/>
<feature type="region of interest" description="Disordered" evidence="1">
    <location>
        <begin position="134"/>
        <end position="156"/>
    </location>
</feature>
<evidence type="ECO:0000256" key="1">
    <source>
        <dbReference type="SAM" id="MobiDB-lite"/>
    </source>
</evidence>
<accession>A0A1V4A4H1</accession>
<comment type="caution">
    <text evidence="2">The sequence shown here is derived from an EMBL/GenBank/DDBJ whole genome shotgun (WGS) entry which is preliminary data.</text>
</comment>
<name>A0A1V4A4H1_9ACTN</name>
<dbReference type="Proteomes" id="UP000190539">
    <property type="component" value="Unassembled WGS sequence"/>
</dbReference>
<reference evidence="2 3" key="1">
    <citation type="submission" date="2017-02" db="EMBL/GenBank/DDBJ databases">
        <title>Draft Genome Sequence of Streptomyces tsukubaensis F601, a Producer of the immunosuppressant tacrolimus FK506.</title>
        <authorList>
            <person name="Zong G."/>
            <person name="Zhong C."/>
            <person name="Fu J."/>
            <person name="Qin R."/>
            <person name="Cao G."/>
        </authorList>
    </citation>
    <scope>NUCLEOTIDE SEQUENCE [LARGE SCALE GENOMIC DNA]</scope>
    <source>
        <strain evidence="2 3">F601</strain>
    </source>
</reference>